<dbReference type="Pfam" id="PF00535">
    <property type="entry name" value="Glycos_transf_2"/>
    <property type="match status" value="1"/>
</dbReference>
<dbReference type="HOGENOM" id="CLU_033536_6_1_9"/>
<gene>
    <name evidence="11" type="ordered locus">Toce_1244</name>
</gene>
<dbReference type="GO" id="GO:0016757">
    <property type="term" value="F:glycosyltransferase activity"/>
    <property type="evidence" value="ECO:0007669"/>
    <property type="project" value="UniProtKB-KW"/>
</dbReference>
<protein>
    <recommendedName>
        <fullName evidence="7">Glucosyl-3-phosphoglycerate synthase</fullName>
        <ecNumber evidence="6">2.4.1.266</ecNumber>
    </recommendedName>
</protein>
<evidence type="ECO:0000256" key="9">
    <source>
        <dbReference type="ARBA" id="ARBA00048997"/>
    </source>
</evidence>
<keyword evidence="12" id="KW-1185">Reference proteome</keyword>
<dbReference type="STRING" id="555079.Toce_1244"/>
<comment type="cofactor">
    <cofactor evidence="1">
        <name>Mg(2+)</name>
        <dbReference type="ChEBI" id="CHEBI:18420"/>
    </cofactor>
</comment>
<evidence type="ECO:0000256" key="6">
    <source>
        <dbReference type="ARBA" id="ARBA00039022"/>
    </source>
</evidence>
<evidence type="ECO:0000259" key="10">
    <source>
        <dbReference type="Pfam" id="PF00535"/>
    </source>
</evidence>
<evidence type="ECO:0000256" key="8">
    <source>
        <dbReference type="ARBA" id="ARBA00048689"/>
    </source>
</evidence>
<name>D9S3M3_THEOJ</name>
<dbReference type="CDD" id="cd04179">
    <property type="entry name" value="DPM_DPG-synthase_like"/>
    <property type="match status" value="1"/>
</dbReference>
<proteinExistence type="inferred from homology"/>
<accession>D9S3M3</accession>
<evidence type="ECO:0000313" key="12">
    <source>
        <dbReference type="Proteomes" id="UP000000272"/>
    </source>
</evidence>
<comment type="catalytic activity">
    <reaction evidence="9">
        <text>an NDP-alpha-D-glucose + (2R)-3-phosphoglycerate = (2R)-2-O-(alpha-D-glucopyranosyl)-3-phospho-glycerate + a ribonucleoside 5'-diphosphate + H(+)</text>
        <dbReference type="Rhea" id="RHEA:47244"/>
        <dbReference type="ChEBI" id="CHEBI:15378"/>
        <dbReference type="ChEBI" id="CHEBI:57930"/>
        <dbReference type="ChEBI" id="CHEBI:58272"/>
        <dbReference type="ChEBI" id="CHEBI:62600"/>
        <dbReference type="ChEBI" id="CHEBI:76533"/>
        <dbReference type="EC" id="2.4.1.266"/>
    </reaction>
    <physiologicalReaction direction="left-to-right" evidence="9">
        <dbReference type="Rhea" id="RHEA:47245"/>
    </physiologicalReaction>
</comment>
<dbReference type="OrthoDB" id="9815144at2"/>
<evidence type="ECO:0000313" key="11">
    <source>
        <dbReference type="EMBL" id="ADL08000.1"/>
    </source>
</evidence>
<reference evidence="11 12" key="1">
    <citation type="journal article" date="2010" name="Stand. Genomic Sci.">
        <title>Complete genome sequence of Thermosediminibacter oceani type strain (JW/IW-1228P).</title>
        <authorList>
            <person name="Pitluck S."/>
            <person name="Yasawong M."/>
            <person name="Munk C."/>
            <person name="Nolan M."/>
            <person name="Lapidus A."/>
            <person name="Lucas S."/>
            <person name="Glavina Del Rio T."/>
            <person name="Tice H."/>
            <person name="Cheng J.F."/>
            <person name="Bruce D."/>
            <person name="Detter C."/>
            <person name="Tapia R."/>
            <person name="Han C."/>
            <person name="Goodwin L."/>
            <person name="Liolios K."/>
            <person name="Ivanova N."/>
            <person name="Mavromatis K."/>
            <person name="Mikhailova N."/>
            <person name="Pati A."/>
            <person name="Chen A."/>
            <person name="Palaniappan K."/>
            <person name="Land M."/>
            <person name="Hauser L."/>
            <person name="Chang Y.J."/>
            <person name="Jeffries C.D."/>
            <person name="Rohde M."/>
            <person name="Spring S."/>
            <person name="Sikorski J."/>
            <person name="Goker M."/>
            <person name="Woyke T."/>
            <person name="Bristow J."/>
            <person name="Eisen J.A."/>
            <person name="Markowitz V."/>
            <person name="Hugenholtz P."/>
            <person name="Kyrpides N.C."/>
            <person name="Klenk H.P."/>
        </authorList>
    </citation>
    <scope>NUCLEOTIDE SEQUENCE [LARGE SCALE GENOMIC DNA]</scope>
    <source>
        <strain evidence="12">ATCC BAA-1034 / DSM 16646 / JW/IW-1228P</strain>
    </source>
</reference>
<keyword evidence="4 11" id="KW-0808">Transferase</keyword>
<dbReference type="PANTHER" id="PTHR48090">
    <property type="entry name" value="UNDECAPRENYL-PHOSPHATE 4-DEOXY-4-FORMAMIDO-L-ARABINOSE TRANSFERASE-RELATED"/>
    <property type="match status" value="1"/>
</dbReference>
<dbReference type="eggNOG" id="COG1215">
    <property type="taxonomic scope" value="Bacteria"/>
</dbReference>
<keyword evidence="3" id="KW-0328">Glycosyltransferase</keyword>
<dbReference type="RefSeq" id="WP_013276039.1">
    <property type="nucleotide sequence ID" value="NC_014377.1"/>
</dbReference>
<dbReference type="KEGG" id="toc:Toce_1244"/>
<evidence type="ECO:0000256" key="7">
    <source>
        <dbReference type="ARBA" id="ARBA00040894"/>
    </source>
</evidence>
<dbReference type="PANTHER" id="PTHR48090:SF10">
    <property type="entry name" value="GLUCOSYL-3-PHOSPHOGLYCERATE SYNTHASE"/>
    <property type="match status" value="1"/>
</dbReference>
<evidence type="ECO:0000256" key="2">
    <source>
        <dbReference type="ARBA" id="ARBA00006739"/>
    </source>
</evidence>
<dbReference type="InterPro" id="IPR029044">
    <property type="entry name" value="Nucleotide-diphossugar_trans"/>
</dbReference>
<dbReference type="EMBL" id="CP002131">
    <property type="protein sequence ID" value="ADL08000.1"/>
    <property type="molecule type" value="Genomic_DNA"/>
</dbReference>
<evidence type="ECO:0000256" key="1">
    <source>
        <dbReference type="ARBA" id="ARBA00001946"/>
    </source>
</evidence>
<dbReference type="InterPro" id="IPR001173">
    <property type="entry name" value="Glyco_trans_2-like"/>
</dbReference>
<dbReference type="Proteomes" id="UP000000272">
    <property type="component" value="Chromosome"/>
</dbReference>
<evidence type="ECO:0000256" key="5">
    <source>
        <dbReference type="ARBA" id="ARBA00022842"/>
    </source>
</evidence>
<dbReference type="Gene3D" id="3.90.550.10">
    <property type="entry name" value="Spore Coat Polysaccharide Biosynthesis Protein SpsA, Chain A"/>
    <property type="match status" value="1"/>
</dbReference>
<dbReference type="EC" id="2.4.1.266" evidence="6"/>
<dbReference type="SUPFAM" id="SSF53448">
    <property type="entry name" value="Nucleotide-diphospho-sugar transferases"/>
    <property type="match status" value="1"/>
</dbReference>
<dbReference type="CAZy" id="GT2">
    <property type="family name" value="Glycosyltransferase Family 2"/>
</dbReference>
<keyword evidence="5" id="KW-0460">Magnesium</keyword>
<evidence type="ECO:0000256" key="3">
    <source>
        <dbReference type="ARBA" id="ARBA00022676"/>
    </source>
</evidence>
<organism evidence="11 12">
    <name type="scientific">Thermosediminibacter oceani (strain ATCC BAA-1034 / DSM 16646 / JW/IW-1228P)</name>
    <dbReference type="NCBI Taxonomy" id="555079"/>
    <lineage>
        <taxon>Bacteria</taxon>
        <taxon>Bacillati</taxon>
        <taxon>Bacillota</taxon>
        <taxon>Clostridia</taxon>
        <taxon>Thermosediminibacterales</taxon>
        <taxon>Thermosediminibacteraceae</taxon>
        <taxon>Thermosediminibacter</taxon>
    </lineage>
</organism>
<feature type="domain" description="Glycosyltransferase 2-like" evidence="10">
    <location>
        <begin position="5"/>
        <end position="126"/>
    </location>
</feature>
<dbReference type="InterPro" id="IPR050256">
    <property type="entry name" value="Glycosyltransferase_2"/>
</dbReference>
<comment type="similarity">
    <text evidence="2">Belongs to the glycosyltransferase 2 family.</text>
</comment>
<sequence length="214" mass="23606">MPVAVVIPAYNEEKTVGNILQLLKSIEFIDEIILVSDGSTDNTASIGKSCGVRVIELTQNSGKVGAVLHGVKSTDADVILLLDADLIGLKKEHVYNLLRPVLEEGVDMTVGIFRNGRGATDLAQKIAPFLSGQRAIKRRVFDKLDGYGVKDYGLEMALTILAKKENLKVQPVILKDLTHVMKEEKRGLIMGGLARMKMYWDILSCILKLRLEVF</sequence>
<comment type="catalytic activity">
    <reaction evidence="8">
        <text>(2R)-3-phosphoglycerate + UDP-alpha-D-glucose = (2R)-2-O-(alpha-D-glucopyranosyl)-3-phospho-glycerate + UDP + H(+)</text>
        <dbReference type="Rhea" id="RHEA:31319"/>
        <dbReference type="ChEBI" id="CHEBI:15378"/>
        <dbReference type="ChEBI" id="CHEBI:58223"/>
        <dbReference type="ChEBI" id="CHEBI:58272"/>
        <dbReference type="ChEBI" id="CHEBI:58885"/>
        <dbReference type="ChEBI" id="CHEBI:62600"/>
        <dbReference type="EC" id="2.4.1.266"/>
    </reaction>
    <physiologicalReaction direction="left-to-right" evidence="8">
        <dbReference type="Rhea" id="RHEA:31320"/>
    </physiologicalReaction>
</comment>
<evidence type="ECO:0000256" key="4">
    <source>
        <dbReference type="ARBA" id="ARBA00022679"/>
    </source>
</evidence>
<dbReference type="AlphaFoldDB" id="D9S3M3"/>